<keyword evidence="3" id="KW-1003">Cell membrane</keyword>
<evidence type="ECO:0000313" key="9">
    <source>
        <dbReference type="Proteomes" id="UP000199150"/>
    </source>
</evidence>
<keyword evidence="6 7" id="KW-0472">Membrane</keyword>
<evidence type="ECO:0000256" key="7">
    <source>
        <dbReference type="SAM" id="Phobius"/>
    </source>
</evidence>
<keyword evidence="9" id="KW-1185">Reference proteome</keyword>
<feature type="transmembrane region" description="Helical" evidence="7">
    <location>
        <begin position="290"/>
        <end position="313"/>
    </location>
</feature>
<keyword evidence="4 7" id="KW-0812">Transmembrane</keyword>
<protein>
    <submittedName>
        <fullName evidence="8">Membrane protein involved in the export of O-antigen and teichoic acid</fullName>
    </submittedName>
</protein>
<evidence type="ECO:0000256" key="3">
    <source>
        <dbReference type="ARBA" id="ARBA00022475"/>
    </source>
</evidence>
<evidence type="ECO:0000313" key="8">
    <source>
        <dbReference type="EMBL" id="SCW66925.1"/>
    </source>
</evidence>
<evidence type="ECO:0000256" key="1">
    <source>
        <dbReference type="ARBA" id="ARBA00004651"/>
    </source>
</evidence>
<proteinExistence type="inferred from homology"/>
<feature type="transmembrane region" description="Helical" evidence="7">
    <location>
        <begin position="21"/>
        <end position="43"/>
    </location>
</feature>
<dbReference type="Proteomes" id="UP000199150">
    <property type="component" value="Unassembled WGS sequence"/>
</dbReference>
<dbReference type="PANTHER" id="PTHR30250:SF10">
    <property type="entry name" value="LIPOPOLYSACCHARIDE BIOSYNTHESIS PROTEIN WZXC"/>
    <property type="match status" value="1"/>
</dbReference>
<comment type="subcellular location">
    <subcellularLocation>
        <location evidence="1">Cell membrane</location>
        <topology evidence="1">Multi-pass membrane protein</topology>
    </subcellularLocation>
</comment>
<feature type="transmembrane region" description="Helical" evidence="7">
    <location>
        <begin position="448"/>
        <end position="471"/>
    </location>
</feature>
<dbReference type="OrthoDB" id="7605542at2"/>
<feature type="transmembrane region" description="Helical" evidence="7">
    <location>
        <begin position="385"/>
        <end position="403"/>
    </location>
</feature>
<dbReference type="InterPro" id="IPR050833">
    <property type="entry name" value="Poly_Biosynth_Transport"/>
</dbReference>
<dbReference type="EMBL" id="FMTS01000004">
    <property type="protein sequence ID" value="SCW66925.1"/>
    <property type="molecule type" value="Genomic_DNA"/>
</dbReference>
<dbReference type="Pfam" id="PF13440">
    <property type="entry name" value="Polysacc_synt_3"/>
    <property type="match status" value="1"/>
</dbReference>
<accession>A0A1G4SED8</accession>
<evidence type="ECO:0000256" key="5">
    <source>
        <dbReference type="ARBA" id="ARBA00022989"/>
    </source>
</evidence>
<dbReference type="AlphaFoldDB" id="A0A1G4SED8"/>
<evidence type="ECO:0000256" key="6">
    <source>
        <dbReference type="ARBA" id="ARBA00023136"/>
    </source>
</evidence>
<comment type="similarity">
    <text evidence="2">Belongs to the polysaccharide synthase family.</text>
</comment>
<dbReference type="STRING" id="260084.SAMN02927928_2566"/>
<reference evidence="9" key="1">
    <citation type="submission" date="2016-10" db="EMBL/GenBank/DDBJ databases">
        <authorList>
            <person name="Varghese N."/>
            <person name="Submissions S."/>
        </authorList>
    </citation>
    <scope>NUCLEOTIDE SEQUENCE [LARGE SCALE GENOMIC DNA]</scope>
    <source>
        <strain evidence="9">CGMCC 1.3431</strain>
    </source>
</reference>
<evidence type="ECO:0000256" key="4">
    <source>
        <dbReference type="ARBA" id="ARBA00022692"/>
    </source>
</evidence>
<feature type="transmembrane region" description="Helical" evidence="7">
    <location>
        <begin position="357"/>
        <end position="379"/>
    </location>
</feature>
<organism evidence="8 9">
    <name type="scientific">Asticcacaulis taihuensis</name>
    <dbReference type="NCBI Taxonomy" id="260084"/>
    <lineage>
        <taxon>Bacteria</taxon>
        <taxon>Pseudomonadati</taxon>
        <taxon>Pseudomonadota</taxon>
        <taxon>Alphaproteobacteria</taxon>
        <taxon>Caulobacterales</taxon>
        <taxon>Caulobacteraceae</taxon>
        <taxon>Asticcacaulis</taxon>
    </lineage>
</organism>
<dbReference type="RefSeq" id="WP_090648592.1">
    <property type="nucleotide sequence ID" value="NZ_CBCRYE010000002.1"/>
</dbReference>
<dbReference type="GO" id="GO:0005886">
    <property type="term" value="C:plasma membrane"/>
    <property type="evidence" value="ECO:0007669"/>
    <property type="project" value="UniProtKB-SubCell"/>
</dbReference>
<keyword evidence="5 7" id="KW-1133">Transmembrane helix</keyword>
<feature type="transmembrane region" description="Helical" evidence="7">
    <location>
        <begin position="85"/>
        <end position="106"/>
    </location>
</feature>
<feature type="transmembrane region" description="Helical" evidence="7">
    <location>
        <begin position="151"/>
        <end position="170"/>
    </location>
</feature>
<gene>
    <name evidence="8" type="ORF">SAMN02927928_2566</name>
</gene>
<feature type="transmembrane region" description="Helical" evidence="7">
    <location>
        <begin position="325"/>
        <end position="345"/>
    </location>
</feature>
<feature type="transmembrane region" description="Helical" evidence="7">
    <location>
        <begin position="415"/>
        <end position="436"/>
    </location>
</feature>
<sequence>MSKSEGRPLSERTATAGAWTVGGKLFGKALDFISLLVLARFLGPADFGVVAMAMTAVQVVEALSELPLSAVLLNVEKPTARMYDTAFSMAVLRSVAIIAVLATLSWPLSVLYHEPRLIALQCVLATAPAMRGLVSQRLVEFARVFDFRRDVALEIFGKAGSLVIATTLAITTHSYWAIAAGTVSTTLVMMIVSYVFAPQRIRFDLSQWRLFADMVGWNAAGQVVSAINWQVDKIVLPRFVDTMTFGRFTSADNLIGMPLQAIIVPLSKPLYTAFVATRARGDTARVYLKAYAGIFSLVGLILLMIAILAHPIVQLILGPKWLETAPILSWLALTAIAMLPSVVLPPLAMALNQTRMVFFNLTVQFMVKVPLIIVLAITMQLQGVLIGHAVASAVAFVTCLLIVRQMADLPVKTQLLALVRPVMAALPTTVFMLLAMNTFSALETPLYLFLNLSWVCTGAAIIFAGSSLALWKMAGCPDGYESLAVRLTGKMIRRT</sequence>
<feature type="transmembrane region" description="Helical" evidence="7">
    <location>
        <begin position="176"/>
        <end position="197"/>
    </location>
</feature>
<dbReference type="PANTHER" id="PTHR30250">
    <property type="entry name" value="PST FAMILY PREDICTED COLANIC ACID TRANSPORTER"/>
    <property type="match status" value="1"/>
</dbReference>
<evidence type="ECO:0000256" key="2">
    <source>
        <dbReference type="ARBA" id="ARBA00007430"/>
    </source>
</evidence>
<name>A0A1G4SED8_9CAUL</name>